<proteinExistence type="predicted"/>
<feature type="region of interest" description="Disordered" evidence="1">
    <location>
        <begin position="74"/>
        <end position="93"/>
    </location>
</feature>
<comment type="caution">
    <text evidence="3">The sequence shown here is derived from an EMBL/GenBank/DDBJ whole genome shotgun (WGS) entry which is preliminary data.</text>
</comment>
<evidence type="ECO:0000313" key="4">
    <source>
        <dbReference type="Proteomes" id="UP001445076"/>
    </source>
</evidence>
<sequence>MVLCWKVTAVLVVMVVAASLVEATPYSYPGYYYGRRPRRILTYGQIRKQYGAFAGLLPHKVPCCWNGYDAEGYSRNGRDLSHLAPDLGDSEVM</sequence>
<organism evidence="3 4">
    <name type="scientific">Cherax quadricarinatus</name>
    <name type="common">Australian red claw crayfish</name>
    <dbReference type="NCBI Taxonomy" id="27406"/>
    <lineage>
        <taxon>Eukaryota</taxon>
        <taxon>Metazoa</taxon>
        <taxon>Ecdysozoa</taxon>
        <taxon>Arthropoda</taxon>
        <taxon>Crustacea</taxon>
        <taxon>Multicrustacea</taxon>
        <taxon>Malacostraca</taxon>
        <taxon>Eumalacostraca</taxon>
        <taxon>Eucarida</taxon>
        <taxon>Decapoda</taxon>
        <taxon>Pleocyemata</taxon>
        <taxon>Astacidea</taxon>
        <taxon>Parastacoidea</taxon>
        <taxon>Parastacidae</taxon>
        <taxon>Cherax</taxon>
    </lineage>
</organism>
<dbReference type="Proteomes" id="UP001445076">
    <property type="component" value="Unassembled WGS sequence"/>
</dbReference>
<dbReference type="EMBL" id="JARKIK010000041">
    <property type="protein sequence ID" value="KAK8737743.1"/>
    <property type="molecule type" value="Genomic_DNA"/>
</dbReference>
<dbReference type="EMBL" id="JARKIK010000041">
    <property type="protein sequence ID" value="KAK8737744.1"/>
    <property type="molecule type" value="Genomic_DNA"/>
</dbReference>
<reference evidence="3 4" key="1">
    <citation type="journal article" date="2024" name="BMC Genomics">
        <title>Genome assembly of redclaw crayfish (Cherax quadricarinatus) provides insights into its immune adaptation and hypoxia tolerance.</title>
        <authorList>
            <person name="Liu Z."/>
            <person name="Zheng J."/>
            <person name="Li H."/>
            <person name="Fang K."/>
            <person name="Wang S."/>
            <person name="He J."/>
            <person name="Zhou D."/>
            <person name="Weng S."/>
            <person name="Chi M."/>
            <person name="Gu Z."/>
            <person name="He J."/>
            <person name="Li F."/>
            <person name="Wang M."/>
        </authorList>
    </citation>
    <scope>NUCLEOTIDE SEQUENCE [LARGE SCALE GENOMIC DNA]</scope>
    <source>
        <strain evidence="3">ZL_2023a</strain>
    </source>
</reference>
<evidence type="ECO:0000313" key="3">
    <source>
        <dbReference type="EMBL" id="KAK8737744.1"/>
    </source>
</evidence>
<keyword evidence="4" id="KW-1185">Reference proteome</keyword>
<feature type="chain" id="PRO_5044717452" evidence="2">
    <location>
        <begin position="24"/>
        <end position="93"/>
    </location>
</feature>
<feature type="signal peptide" evidence="2">
    <location>
        <begin position="1"/>
        <end position="23"/>
    </location>
</feature>
<name>A0AAW0XI66_CHEQU</name>
<keyword evidence="2" id="KW-0732">Signal</keyword>
<reference evidence="3" key="2">
    <citation type="submission" date="2024-01" db="EMBL/GenBank/DDBJ databases">
        <authorList>
            <person name="He J."/>
            <person name="Wang M."/>
            <person name="Zheng J."/>
            <person name="Liu Z."/>
        </authorList>
    </citation>
    <scope>NUCLEOTIDE SEQUENCE</scope>
    <source>
        <strain evidence="3">ZL_2023a</strain>
        <tissue evidence="3">Muscle</tissue>
    </source>
</reference>
<gene>
    <name evidence="3" type="ORF">OTU49_004220</name>
</gene>
<protein>
    <submittedName>
        <fullName evidence="3">Uncharacterized protein</fullName>
    </submittedName>
</protein>
<evidence type="ECO:0000256" key="2">
    <source>
        <dbReference type="SAM" id="SignalP"/>
    </source>
</evidence>
<dbReference type="AlphaFoldDB" id="A0AAW0XI66"/>
<accession>A0AAW0XI66</accession>
<evidence type="ECO:0000256" key="1">
    <source>
        <dbReference type="SAM" id="MobiDB-lite"/>
    </source>
</evidence>